<name>A0A9D2KU26_9BACE</name>
<dbReference type="PANTHER" id="PTHR33755">
    <property type="entry name" value="TOXIN PARE1-RELATED"/>
    <property type="match status" value="1"/>
</dbReference>
<dbReference type="Proteomes" id="UP000823860">
    <property type="component" value="Unassembled WGS sequence"/>
</dbReference>
<organism evidence="3 4">
    <name type="scientific">Candidatus Bacteroides intestinavium</name>
    <dbReference type="NCBI Taxonomy" id="2838469"/>
    <lineage>
        <taxon>Bacteria</taxon>
        <taxon>Pseudomonadati</taxon>
        <taxon>Bacteroidota</taxon>
        <taxon>Bacteroidia</taxon>
        <taxon>Bacteroidales</taxon>
        <taxon>Bacteroidaceae</taxon>
        <taxon>Bacteroides</taxon>
    </lineage>
</organism>
<dbReference type="InterPro" id="IPR051803">
    <property type="entry name" value="TA_system_RelE-like_toxin"/>
</dbReference>
<gene>
    <name evidence="3" type="ORF">H9785_04720</name>
</gene>
<reference evidence="3" key="2">
    <citation type="submission" date="2021-04" db="EMBL/GenBank/DDBJ databases">
        <authorList>
            <person name="Gilroy R."/>
        </authorList>
    </citation>
    <scope>NUCLEOTIDE SEQUENCE</scope>
    <source>
        <strain evidence="3">ChiHecec1B25-7008</strain>
    </source>
</reference>
<dbReference type="Gene3D" id="3.30.2310.20">
    <property type="entry name" value="RelE-like"/>
    <property type="match status" value="1"/>
</dbReference>
<proteinExistence type="inferred from homology"/>
<evidence type="ECO:0000256" key="1">
    <source>
        <dbReference type="ARBA" id="ARBA00006226"/>
    </source>
</evidence>
<evidence type="ECO:0000256" key="2">
    <source>
        <dbReference type="ARBA" id="ARBA00022649"/>
    </source>
</evidence>
<keyword evidence="2" id="KW-1277">Toxin-antitoxin system</keyword>
<comment type="similarity">
    <text evidence="1">Belongs to the RelE toxin family.</text>
</comment>
<accession>A0A9D2KU26</accession>
<comment type="caution">
    <text evidence="3">The sequence shown here is derived from an EMBL/GenBank/DDBJ whole genome shotgun (WGS) entry which is preliminary data.</text>
</comment>
<dbReference type="InterPro" id="IPR007712">
    <property type="entry name" value="RelE/ParE_toxin"/>
</dbReference>
<dbReference type="SUPFAM" id="SSF143011">
    <property type="entry name" value="RelE-like"/>
    <property type="match status" value="1"/>
</dbReference>
<evidence type="ECO:0000313" key="3">
    <source>
        <dbReference type="EMBL" id="HJA83255.1"/>
    </source>
</evidence>
<dbReference type="EMBL" id="DWZE01000059">
    <property type="protein sequence ID" value="HJA83255.1"/>
    <property type="molecule type" value="Genomic_DNA"/>
</dbReference>
<dbReference type="InterPro" id="IPR035093">
    <property type="entry name" value="RelE/ParE_toxin_dom_sf"/>
</dbReference>
<dbReference type="Pfam" id="PF05016">
    <property type="entry name" value="ParE_toxin"/>
    <property type="match status" value="1"/>
</dbReference>
<protein>
    <submittedName>
        <fullName evidence="3">Type II toxin-antitoxin system RelE/ParE family toxin</fullName>
    </submittedName>
</protein>
<reference evidence="3" key="1">
    <citation type="journal article" date="2021" name="PeerJ">
        <title>Extensive microbial diversity within the chicken gut microbiome revealed by metagenomics and culture.</title>
        <authorList>
            <person name="Gilroy R."/>
            <person name="Ravi A."/>
            <person name="Getino M."/>
            <person name="Pursley I."/>
            <person name="Horton D.L."/>
            <person name="Alikhan N.F."/>
            <person name="Baker D."/>
            <person name="Gharbi K."/>
            <person name="Hall N."/>
            <person name="Watson M."/>
            <person name="Adriaenssens E.M."/>
            <person name="Foster-Nyarko E."/>
            <person name="Jarju S."/>
            <person name="Secka A."/>
            <person name="Antonio M."/>
            <person name="Oren A."/>
            <person name="Chaudhuri R.R."/>
            <person name="La Ragione R."/>
            <person name="Hildebrand F."/>
            <person name="Pallen M.J."/>
        </authorList>
    </citation>
    <scope>NUCLEOTIDE SEQUENCE</scope>
    <source>
        <strain evidence="3">ChiHecec1B25-7008</strain>
    </source>
</reference>
<dbReference type="AlphaFoldDB" id="A0A9D2KU26"/>
<sequence length="110" mass="13043">MSRKIIYDTQARQQIGEIYRYGKERFGPQTAARFKETLRQTIALLKQHPLMGSVEPELSTDCHEYRYLLVNPYKVIYSVTDETVRIHLLWHTGRDPRTMARQMADDNRND</sequence>
<evidence type="ECO:0000313" key="4">
    <source>
        <dbReference type="Proteomes" id="UP000823860"/>
    </source>
</evidence>